<gene>
    <name evidence="2" type="ORF">ILEXP_LOCUS49841</name>
</gene>
<reference evidence="2 3" key="1">
    <citation type="submission" date="2024-02" db="EMBL/GenBank/DDBJ databases">
        <authorList>
            <person name="Vignale AGUSTIN F."/>
            <person name="Sosa J E."/>
            <person name="Modenutti C."/>
        </authorList>
    </citation>
    <scope>NUCLEOTIDE SEQUENCE [LARGE SCALE GENOMIC DNA]</scope>
</reference>
<dbReference type="Proteomes" id="UP001642360">
    <property type="component" value="Unassembled WGS sequence"/>
</dbReference>
<feature type="compositionally biased region" description="Basic and acidic residues" evidence="1">
    <location>
        <begin position="29"/>
        <end position="39"/>
    </location>
</feature>
<feature type="compositionally biased region" description="Polar residues" evidence="1">
    <location>
        <begin position="63"/>
        <end position="73"/>
    </location>
</feature>
<sequence>MGGLGQDLKVAPTENSQGMVDGEQLIHQPENHEDDGANSRKEISMNVDEVHRITILNLREGNDQSSSETQSVNEIEGSTPAKVISHRRGQEGEMSEFLSGDSCSCRPILPWLNGDGTINKIVYNGLIRRVLGVVMQNPGILEDNIISQMCVLNPQSCRKLLELMILDNLIRVRKMHQATSSEPPAILGRLFGSSFKKSKLTCQKHFFANPMSTAFL</sequence>
<dbReference type="AlphaFoldDB" id="A0ABC8UFW6"/>
<protein>
    <submittedName>
        <fullName evidence="2">Uncharacterized protein</fullName>
    </submittedName>
</protein>
<dbReference type="PANTHER" id="PTHR15180:SF1">
    <property type="entry name" value="GENERAL TRANSCRIPTION FACTOR 3C POLYPEPTIDE 1"/>
    <property type="match status" value="1"/>
</dbReference>
<evidence type="ECO:0000256" key="1">
    <source>
        <dbReference type="SAM" id="MobiDB-lite"/>
    </source>
</evidence>
<comment type="caution">
    <text evidence="2">The sequence shown here is derived from an EMBL/GenBank/DDBJ whole genome shotgun (WGS) entry which is preliminary data.</text>
</comment>
<accession>A0ABC8UFW6</accession>
<dbReference type="EMBL" id="CAUOFW020007613">
    <property type="protein sequence ID" value="CAK9179891.1"/>
    <property type="molecule type" value="Genomic_DNA"/>
</dbReference>
<feature type="region of interest" description="Disordered" evidence="1">
    <location>
        <begin position="57"/>
        <end position="76"/>
    </location>
</feature>
<name>A0ABC8UFW6_9AQUA</name>
<proteinExistence type="predicted"/>
<evidence type="ECO:0000313" key="2">
    <source>
        <dbReference type="EMBL" id="CAK9179891.1"/>
    </source>
</evidence>
<dbReference type="InterPro" id="IPR044210">
    <property type="entry name" value="Tfc3-like"/>
</dbReference>
<dbReference type="PANTHER" id="PTHR15180">
    <property type="entry name" value="GENERAL TRANSCRIPTION FACTOR 3C POLYPEPTIDE 1"/>
    <property type="match status" value="1"/>
</dbReference>
<evidence type="ECO:0000313" key="3">
    <source>
        <dbReference type="Proteomes" id="UP001642360"/>
    </source>
</evidence>
<feature type="region of interest" description="Disordered" evidence="1">
    <location>
        <begin position="1"/>
        <end position="39"/>
    </location>
</feature>
<keyword evidence="3" id="KW-1185">Reference proteome</keyword>
<organism evidence="2 3">
    <name type="scientific">Ilex paraguariensis</name>
    <name type="common">yerba mate</name>
    <dbReference type="NCBI Taxonomy" id="185542"/>
    <lineage>
        <taxon>Eukaryota</taxon>
        <taxon>Viridiplantae</taxon>
        <taxon>Streptophyta</taxon>
        <taxon>Embryophyta</taxon>
        <taxon>Tracheophyta</taxon>
        <taxon>Spermatophyta</taxon>
        <taxon>Magnoliopsida</taxon>
        <taxon>eudicotyledons</taxon>
        <taxon>Gunneridae</taxon>
        <taxon>Pentapetalae</taxon>
        <taxon>asterids</taxon>
        <taxon>campanulids</taxon>
        <taxon>Aquifoliales</taxon>
        <taxon>Aquifoliaceae</taxon>
        <taxon>Ilex</taxon>
    </lineage>
</organism>